<protein>
    <submittedName>
        <fullName evidence="1">Uncharacterized protein</fullName>
    </submittedName>
</protein>
<accession>A0A0P6VB87</accession>
<proteinExistence type="predicted"/>
<dbReference type="Proteomes" id="UP000054035">
    <property type="component" value="Unassembled WGS sequence"/>
</dbReference>
<dbReference type="PATRIC" id="fig|53413.25.peg.3861"/>
<gene>
    <name evidence="1" type="ORF">XAXN_06955</name>
</gene>
<evidence type="ECO:0000313" key="1">
    <source>
        <dbReference type="EMBL" id="KPL49534.1"/>
    </source>
</evidence>
<comment type="caution">
    <text evidence="1">The sequence shown here is derived from an EMBL/GenBank/DDBJ whole genome shotgun (WGS) entry which is preliminary data.</text>
</comment>
<evidence type="ECO:0000313" key="2">
    <source>
        <dbReference type="Proteomes" id="UP000054035"/>
    </source>
</evidence>
<reference evidence="1 2" key="1">
    <citation type="submission" date="2014-02" db="EMBL/GenBank/DDBJ databases">
        <title>Genome sequence of Xanthomonas axonopodis DSM 3585 (T).</title>
        <authorList>
            <person name="Midha S."/>
            <person name="Patil P.B."/>
        </authorList>
    </citation>
    <scope>NUCLEOTIDE SEQUENCE [LARGE SCALE GENOMIC DNA]</scope>
    <source>
        <strain evidence="1 2">DSM 3585</strain>
    </source>
</reference>
<sequence length="109" mass="11488">MLPERAGLDPITAPSALALAARQGWQTDALRPANLQGTGEDGAYIARFFDAVQAGSSQQQAEAALSGVSLVGRGLAYTMAAVLLGQRCPEAWRRGAQQLLFASERPYLG</sequence>
<organism evidence="1 2">
    <name type="scientific">Xanthomonas axonopodis</name>
    <dbReference type="NCBI Taxonomy" id="53413"/>
    <lineage>
        <taxon>Bacteria</taxon>
        <taxon>Pseudomonadati</taxon>
        <taxon>Pseudomonadota</taxon>
        <taxon>Gammaproteobacteria</taxon>
        <taxon>Lysobacterales</taxon>
        <taxon>Lysobacteraceae</taxon>
        <taxon>Xanthomonas</taxon>
    </lineage>
</organism>
<dbReference type="EMBL" id="JFAQ01000064">
    <property type="protein sequence ID" value="KPL49534.1"/>
    <property type="molecule type" value="Genomic_DNA"/>
</dbReference>
<dbReference type="AlphaFoldDB" id="A0A0P6VB87"/>
<name>A0A0P6VB87_9XANT</name>